<dbReference type="Proteomes" id="UP000006330">
    <property type="component" value="Unassembled WGS sequence"/>
</dbReference>
<organism evidence="1 2">
    <name type="scientific">Parabacteroides goldsteinii CL02T12C30</name>
    <dbReference type="NCBI Taxonomy" id="999418"/>
    <lineage>
        <taxon>Bacteria</taxon>
        <taxon>Pseudomonadati</taxon>
        <taxon>Bacteroidota</taxon>
        <taxon>Bacteroidia</taxon>
        <taxon>Bacteroidales</taxon>
        <taxon>Tannerellaceae</taxon>
        <taxon>Parabacteroides</taxon>
    </lineage>
</organism>
<dbReference type="AlphaFoldDB" id="K5Z7G4"/>
<name>K5Z7G4_9BACT</name>
<protein>
    <submittedName>
        <fullName evidence="1">Uncharacterized protein</fullName>
    </submittedName>
</protein>
<accession>K5Z7G4</accession>
<gene>
    <name evidence="1" type="ORF">HMPREF1076_04907</name>
</gene>
<dbReference type="EMBL" id="AGZO01000039">
    <property type="protein sequence ID" value="EKN07065.1"/>
    <property type="molecule type" value="Genomic_DNA"/>
</dbReference>
<dbReference type="HOGENOM" id="CLU_3274021_0_0_10"/>
<comment type="caution">
    <text evidence="1">The sequence shown here is derived from an EMBL/GenBank/DDBJ whole genome shotgun (WGS) entry which is preliminary data.</text>
</comment>
<evidence type="ECO:0000313" key="2">
    <source>
        <dbReference type="Proteomes" id="UP000006330"/>
    </source>
</evidence>
<sequence length="42" mass="5004">MLNNIKPLYLHCVFHGIRFKVNNEDWLSVMDSLFYFMPIGLS</sequence>
<proteinExistence type="predicted"/>
<reference evidence="1 2" key="1">
    <citation type="submission" date="2012-02" db="EMBL/GenBank/DDBJ databases">
        <title>The Genome Sequence of Parabacteroides goldsteinii CL02T12C30.</title>
        <authorList>
            <consortium name="The Broad Institute Genome Sequencing Platform"/>
            <person name="Earl A."/>
            <person name="Ward D."/>
            <person name="Feldgarden M."/>
            <person name="Gevers D."/>
            <person name="Zitomersky N.L."/>
            <person name="Coyne M.J."/>
            <person name="Comstock L.E."/>
            <person name="Young S.K."/>
            <person name="Zeng Q."/>
            <person name="Gargeya S."/>
            <person name="Fitzgerald M."/>
            <person name="Haas B."/>
            <person name="Abouelleil A."/>
            <person name="Alvarado L."/>
            <person name="Arachchi H.M."/>
            <person name="Berlin A."/>
            <person name="Chapman S.B."/>
            <person name="Gearin G."/>
            <person name="Goldberg J."/>
            <person name="Griggs A."/>
            <person name="Gujja S."/>
            <person name="Hansen M."/>
            <person name="Heiman D."/>
            <person name="Howarth C."/>
            <person name="Larimer J."/>
            <person name="Lui A."/>
            <person name="MacDonald P.J.P."/>
            <person name="McCowen C."/>
            <person name="Montmayeur A."/>
            <person name="Murphy C."/>
            <person name="Neiman D."/>
            <person name="Pearson M."/>
            <person name="Priest M."/>
            <person name="Roberts A."/>
            <person name="Saif S."/>
            <person name="Shea T."/>
            <person name="Sisk P."/>
            <person name="Stolte C."/>
            <person name="Sykes S."/>
            <person name="Wortman J."/>
            <person name="Nusbaum C."/>
            <person name="Birren B."/>
        </authorList>
    </citation>
    <scope>NUCLEOTIDE SEQUENCE [LARGE SCALE GENOMIC DNA]</scope>
    <source>
        <strain evidence="1 2">CL02T12C30</strain>
    </source>
</reference>
<evidence type="ECO:0000313" key="1">
    <source>
        <dbReference type="EMBL" id="EKN07065.1"/>
    </source>
</evidence>